<sequence length="145" mass="16023">MNPRDLVEHALDLLLAKDMRAFAGLWAEAGVIEFPFAPPGYPERVEGRTAVQKYLRGYPDLLDVREITDKVVHQSVDPEVVIVEFEAAGLVVATGKPYRMRYVAVITVRDGEIQRYRDYWNPLAAAEIMGGADELSTAFAGGVDG</sequence>
<comment type="caution">
    <text evidence="2">The sequence shown here is derived from an EMBL/GenBank/DDBJ whole genome shotgun (WGS) entry which is preliminary data.</text>
</comment>
<dbReference type="RefSeq" id="WP_185067771.1">
    <property type="nucleotide sequence ID" value="NZ_JACHMB010000001.1"/>
</dbReference>
<dbReference type="InterPro" id="IPR032710">
    <property type="entry name" value="NTF2-like_dom_sf"/>
</dbReference>
<keyword evidence="2" id="KW-0413">Isomerase</keyword>
<protein>
    <submittedName>
        <fullName evidence="2">Ketosteroid isomerase-like protein</fullName>
    </submittedName>
</protein>
<dbReference type="InterPro" id="IPR037401">
    <property type="entry name" value="SnoaL-like"/>
</dbReference>
<dbReference type="GO" id="GO:0016853">
    <property type="term" value="F:isomerase activity"/>
    <property type="evidence" value="ECO:0007669"/>
    <property type="project" value="UniProtKB-KW"/>
</dbReference>
<gene>
    <name evidence="2" type="ORF">HD596_000615</name>
</gene>
<feature type="domain" description="SnoaL-like" evidence="1">
    <location>
        <begin position="7"/>
        <end position="116"/>
    </location>
</feature>
<organism evidence="2 3">
    <name type="scientific">Nonomuraea jabiensis</name>
    <dbReference type="NCBI Taxonomy" id="882448"/>
    <lineage>
        <taxon>Bacteria</taxon>
        <taxon>Bacillati</taxon>
        <taxon>Actinomycetota</taxon>
        <taxon>Actinomycetes</taxon>
        <taxon>Streptosporangiales</taxon>
        <taxon>Streptosporangiaceae</taxon>
        <taxon>Nonomuraea</taxon>
    </lineage>
</organism>
<accession>A0A7W9FYJ0</accession>
<name>A0A7W9FYJ0_9ACTN</name>
<dbReference type="Proteomes" id="UP000579153">
    <property type="component" value="Unassembled WGS sequence"/>
</dbReference>
<evidence type="ECO:0000313" key="2">
    <source>
        <dbReference type="EMBL" id="MBB5773859.1"/>
    </source>
</evidence>
<proteinExistence type="predicted"/>
<dbReference type="AlphaFoldDB" id="A0A7W9FYJ0"/>
<evidence type="ECO:0000259" key="1">
    <source>
        <dbReference type="Pfam" id="PF12680"/>
    </source>
</evidence>
<dbReference type="CDD" id="cd00531">
    <property type="entry name" value="NTF2_like"/>
    <property type="match status" value="1"/>
</dbReference>
<dbReference type="EMBL" id="JACHMB010000001">
    <property type="protein sequence ID" value="MBB5773859.1"/>
    <property type="molecule type" value="Genomic_DNA"/>
</dbReference>
<keyword evidence="3" id="KW-1185">Reference proteome</keyword>
<dbReference type="Pfam" id="PF12680">
    <property type="entry name" value="SnoaL_2"/>
    <property type="match status" value="1"/>
</dbReference>
<reference evidence="2 3" key="1">
    <citation type="submission" date="2020-08" db="EMBL/GenBank/DDBJ databases">
        <title>Sequencing the genomes of 1000 actinobacteria strains.</title>
        <authorList>
            <person name="Klenk H.-P."/>
        </authorList>
    </citation>
    <scope>NUCLEOTIDE SEQUENCE [LARGE SCALE GENOMIC DNA]</scope>
    <source>
        <strain evidence="2 3">DSM 45507</strain>
    </source>
</reference>
<dbReference type="Gene3D" id="3.10.450.50">
    <property type="match status" value="1"/>
</dbReference>
<dbReference type="SUPFAM" id="SSF54427">
    <property type="entry name" value="NTF2-like"/>
    <property type="match status" value="1"/>
</dbReference>
<evidence type="ECO:0000313" key="3">
    <source>
        <dbReference type="Proteomes" id="UP000579153"/>
    </source>
</evidence>